<reference evidence="8" key="1">
    <citation type="submission" date="2017-06" db="EMBL/GenBank/DDBJ databases">
        <title>Genome analysis of Fimbriiglobus ruber SP5, the first member of the order Planctomycetales with confirmed chitinolytic capability.</title>
        <authorList>
            <person name="Ravin N.V."/>
            <person name="Rakitin A.L."/>
            <person name="Ivanova A.A."/>
            <person name="Beletsky A.V."/>
            <person name="Kulichevskaya I.S."/>
            <person name="Mardanov A.V."/>
            <person name="Dedysh S.N."/>
        </authorList>
    </citation>
    <scope>NUCLEOTIDE SEQUENCE [LARGE SCALE GENOMIC DNA]</scope>
    <source>
        <strain evidence="8">SP5</strain>
    </source>
</reference>
<feature type="active site" description="Nucleophile" evidence="4">
    <location>
        <position position="115"/>
    </location>
</feature>
<dbReference type="PANTHER" id="PTHR14226:SF74">
    <property type="entry name" value="BLR4684 PROTEIN"/>
    <property type="match status" value="1"/>
</dbReference>
<feature type="compositionally biased region" description="Low complexity" evidence="5">
    <location>
        <begin position="407"/>
        <end position="426"/>
    </location>
</feature>
<dbReference type="Proteomes" id="UP000214646">
    <property type="component" value="Unassembled WGS sequence"/>
</dbReference>
<dbReference type="PANTHER" id="PTHR14226">
    <property type="entry name" value="NEUROPATHY TARGET ESTERASE/SWISS CHEESE D.MELANOGASTER"/>
    <property type="match status" value="1"/>
</dbReference>
<organism evidence="7 8">
    <name type="scientific">Fimbriiglobus ruber</name>
    <dbReference type="NCBI Taxonomy" id="1908690"/>
    <lineage>
        <taxon>Bacteria</taxon>
        <taxon>Pseudomonadati</taxon>
        <taxon>Planctomycetota</taxon>
        <taxon>Planctomycetia</taxon>
        <taxon>Gemmatales</taxon>
        <taxon>Gemmataceae</taxon>
        <taxon>Fimbriiglobus</taxon>
    </lineage>
</organism>
<dbReference type="InterPro" id="IPR016035">
    <property type="entry name" value="Acyl_Trfase/lysoPLipase"/>
</dbReference>
<dbReference type="GO" id="GO:0016787">
    <property type="term" value="F:hydrolase activity"/>
    <property type="evidence" value="ECO:0007669"/>
    <property type="project" value="UniProtKB-UniRule"/>
</dbReference>
<comment type="caution">
    <text evidence="7">The sequence shown here is derived from an EMBL/GenBank/DDBJ whole genome shotgun (WGS) entry which is preliminary data.</text>
</comment>
<dbReference type="GO" id="GO:0016042">
    <property type="term" value="P:lipid catabolic process"/>
    <property type="evidence" value="ECO:0007669"/>
    <property type="project" value="UniProtKB-UniRule"/>
</dbReference>
<dbReference type="SUPFAM" id="SSF52151">
    <property type="entry name" value="FabD/lysophospholipase-like"/>
    <property type="match status" value="1"/>
</dbReference>
<sequence>MRDVAAIPDPPQAHDSLVKKLSRQGELKKQARESERQKAADLSAQYTRAGEKAGLVGRLLFDRGAAAVAAAPEPKRYKLLALSGGGMFGAYSAGVVCGWSDAGTRPTFDVVTGISAGTLVGLAVYAGPEYNDQLRHLLTSVYNEDIYKIFPGVLGRVLARGGVASSEPLDRQLQQVMTPDYFEAVARAHEAGRRFYVGTTNVDTRRFVIWDMGAIAVKRTPEARTLYRKVALASASFPGFLTPVPITVDIDGKPYTEFHVDGGTARAVFFHPPPGADGAPIFGEDKLPDTDLYVVVAGKIYGDPVGTPPQAWSVGFRAVSTLLDSGTRSELFRMFSYSKYAGMNFHMNALRPDYEVPAQSMTFDPVVMSGLFLEGYNRARCEPAETLWDSEPPETDPRASLVTRQGTCLTAAPLAPAPLPTATETPNASPPVTPRPVGPRPSPRLPSSLIP</sequence>
<feature type="domain" description="PNPLA" evidence="6">
    <location>
        <begin position="80"/>
        <end position="274"/>
    </location>
</feature>
<evidence type="ECO:0000259" key="6">
    <source>
        <dbReference type="PROSITE" id="PS51635"/>
    </source>
</evidence>
<feature type="compositionally biased region" description="Pro residues" evidence="5">
    <location>
        <begin position="428"/>
        <end position="444"/>
    </location>
</feature>
<evidence type="ECO:0000313" key="8">
    <source>
        <dbReference type="Proteomes" id="UP000214646"/>
    </source>
</evidence>
<evidence type="ECO:0000313" key="7">
    <source>
        <dbReference type="EMBL" id="OWK35542.1"/>
    </source>
</evidence>
<gene>
    <name evidence="7" type="ORF">FRUB_08105</name>
</gene>
<keyword evidence="8" id="KW-1185">Reference proteome</keyword>
<keyword evidence="3 4" id="KW-0443">Lipid metabolism</keyword>
<accession>A0A225D1Z2</accession>
<dbReference type="Gene3D" id="3.40.1090.10">
    <property type="entry name" value="Cytosolic phospholipase A2 catalytic domain"/>
    <property type="match status" value="1"/>
</dbReference>
<keyword evidence="2 4" id="KW-0442">Lipid degradation</keyword>
<proteinExistence type="predicted"/>
<feature type="short sequence motif" description="GXSXG" evidence="4">
    <location>
        <begin position="113"/>
        <end position="117"/>
    </location>
</feature>
<feature type="region of interest" description="Disordered" evidence="5">
    <location>
        <begin position="1"/>
        <end position="40"/>
    </location>
</feature>
<dbReference type="AlphaFoldDB" id="A0A225D1Z2"/>
<evidence type="ECO:0000256" key="2">
    <source>
        <dbReference type="ARBA" id="ARBA00022963"/>
    </source>
</evidence>
<dbReference type="Pfam" id="PF01734">
    <property type="entry name" value="Patatin"/>
    <property type="match status" value="1"/>
</dbReference>
<keyword evidence="7" id="KW-0449">Lipoprotein</keyword>
<protein>
    <submittedName>
        <fullName evidence="7">Putative lipoprotein</fullName>
    </submittedName>
</protein>
<feature type="short sequence motif" description="GXGXXG" evidence="4">
    <location>
        <begin position="84"/>
        <end position="89"/>
    </location>
</feature>
<dbReference type="InterPro" id="IPR050301">
    <property type="entry name" value="NTE"/>
</dbReference>
<dbReference type="InterPro" id="IPR002641">
    <property type="entry name" value="PNPLA_dom"/>
</dbReference>
<evidence type="ECO:0000256" key="5">
    <source>
        <dbReference type="SAM" id="MobiDB-lite"/>
    </source>
</evidence>
<evidence type="ECO:0000256" key="4">
    <source>
        <dbReference type="PROSITE-ProRule" id="PRU01161"/>
    </source>
</evidence>
<name>A0A225D1Z2_9BACT</name>
<evidence type="ECO:0000256" key="3">
    <source>
        <dbReference type="ARBA" id="ARBA00023098"/>
    </source>
</evidence>
<feature type="region of interest" description="Disordered" evidence="5">
    <location>
        <begin position="384"/>
        <end position="451"/>
    </location>
</feature>
<evidence type="ECO:0000256" key="1">
    <source>
        <dbReference type="ARBA" id="ARBA00022801"/>
    </source>
</evidence>
<dbReference type="EMBL" id="NIDE01000017">
    <property type="protein sequence ID" value="OWK35542.1"/>
    <property type="molecule type" value="Genomic_DNA"/>
</dbReference>
<feature type="compositionally biased region" description="Basic and acidic residues" evidence="5">
    <location>
        <begin position="23"/>
        <end position="39"/>
    </location>
</feature>
<keyword evidence="1 4" id="KW-0378">Hydrolase</keyword>
<feature type="short sequence motif" description="DGA/G" evidence="4">
    <location>
        <begin position="261"/>
        <end position="263"/>
    </location>
</feature>
<feature type="active site" description="Proton acceptor" evidence="4">
    <location>
        <position position="261"/>
    </location>
</feature>
<dbReference type="PROSITE" id="PS51635">
    <property type="entry name" value="PNPLA"/>
    <property type="match status" value="1"/>
</dbReference>